<dbReference type="EMBL" id="JAUPFM010000003">
    <property type="protein sequence ID" value="KAK2856703.1"/>
    <property type="molecule type" value="Genomic_DNA"/>
</dbReference>
<dbReference type="PANTHER" id="PTHR15434">
    <property type="entry name" value="HEAT SHOCK FACTOR 2-BINDING PROTEIN"/>
    <property type="match status" value="1"/>
</dbReference>
<evidence type="ECO:0000313" key="3">
    <source>
        <dbReference type="Proteomes" id="UP001187415"/>
    </source>
</evidence>
<comment type="caution">
    <text evidence="2">The sequence shown here is derived from an EMBL/GenBank/DDBJ whole genome shotgun (WGS) entry which is preliminary data.</text>
</comment>
<evidence type="ECO:0000256" key="1">
    <source>
        <dbReference type="SAM" id="Coils"/>
    </source>
</evidence>
<protein>
    <recommendedName>
        <fullName evidence="4">Heat shock factor 2-binding protein</fullName>
    </recommendedName>
</protein>
<name>A0AA88SYI2_CHASR</name>
<dbReference type="InterPro" id="IPR039584">
    <property type="entry name" value="HSF2BP"/>
</dbReference>
<reference evidence="2" key="1">
    <citation type="submission" date="2023-07" db="EMBL/GenBank/DDBJ databases">
        <title>Chromosome-level Genome Assembly of Striped Snakehead (Channa striata).</title>
        <authorList>
            <person name="Liu H."/>
        </authorList>
    </citation>
    <scope>NUCLEOTIDE SEQUENCE</scope>
    <source>
        <strain evidence="2">Gz</strain>
        <tissue evidence="2">Muscle</tissue>
    </source>
</reference>
<proteinExistence type="predicted"/>
<dbReference type="InterPro" id="IPR016024">
    <property type="entry name" value="ARM-type_fold"/>
</dbReference>
<dbReference type="Proteomes" id="UP001187415">
    <property type="component" value="Unassembled WGS sequence"/>
</dbReference>
<dbReference type="AlphaFoldDB" id="A0AA88SYI2"/>
<sequence>MGVVVLEFNEENRGAKHCKTLLQEKKSQQAKVEEDGKHRAKMSGLLGGKPFALGPGAKEGFVIVRKNDVEKLTTEVMQLGEFLPRVLNRDLIEMLHKAQGAQIMKDQLAQEQEQLRQKCLHLQSRLNAVQTECQKEREEKLLLREQLWKSRAELQQQSDFCSGLGSAACNLLWSCSAREDTVTHWLADGKLQSFLDVAAQTLDSFISSLDEEVKTEDHNSQEWQFVLALAGTITNIAAVTCGRDFLSISAHVLLNTLMKLLELMKPGVFPKLKVLILMALYNVSINVKGLRYISENQRLLPLIWTLLDCRDWEVCLHSLRLLQSMLLEEDVLLLLGSSVLDSELEALVSKLTSSVQPSLRLAAQQTLEDLQALQQRSVHVVTG</sequence>
<evidence type="ECO:0008006" key="4">
    <source>
        <dbReference type="Google" id="ProtNLM"/>
    </source>
</evidence>
<feature type="coiled-coil region" evidence="1">
    <location>
        <begin position="98"/>
        <end position="146"/>
    </location>
</feature>
<evidence type="ECO:0000313" key="2">
    <source>
        <dbReference type="EMBL" id="KAK2856703.1"/>
    </source>
</evidence>
<dbReference type="SUPFAM" id="SSF48371">
    <property type="entry name" value="ARM repeat"/>
    <property type="match status" value="1"/>
</dbReference>
<keyword evidence="3" id="KW-1185">Reference proteome</keyword>
<dbReference type="PANTHER" id="PTHR15434:SF2">
    <property type="entry name" value="HEAT SHOCK FACTOR 2-BINDING PROTEIN"/>
    <property type="match status" value="1"/>
</dbReference>
<gene>
    <name evidence="2" type="ORF">Q5P01_005438</name>
</gene>
<organism evidence="2 3">
    <name type="scientific">Channa striata</name>
    <name type="common">Snakehead murrel</name>
    <name type="synonym">Ophicephalus striatus</name>
    <dbReference type="NCBI Taxonomy" id="64152"/>
    <lineage>
        <taxon>Eukaryota</taxon>
        <taxon>Metazoa</taxon>
        <taxon>Chordata</taxon>
        <taxon>Craniata</taxon>
        <taxon>Vertebrata</taxon>
        <taxon>Euteleostomi</taxon>
        <taxon>Actinopterygii</taxon>
        <taxon>Neopterygii</taxon>
        <taxon>Teleostei</taxon>
        <taxon>Neoteleostei</taxon>
        <taxon>Acanthomorphata</taxon>
        <taxon>Anabantaria</taxon>
        <taxon>Anabantiformes</taxon>
        <taxon>Channoidei</taxon>
        <taxon>Channidae</taxon>
        <taxon>Channa</taxon>
    </lineage>
</organism>
<keyword evidence="1" id="KW-0175">Coiled coil</keyword>
<dbReference type="GO" id="GO:0005829">
    <property type="term" value="C:cytosol"/>
    <property type="evidence" value="ECO:0007669"/>
    <property type="project" value="TreeGrafter"/>
</dbReference>
<accession>A0AA88SYI2</accession>